<accession>A0ABZ2FVE5</accession>
<reference evidence="1 2" key="1">
    <citation type="submission" date="2024-02" db="EMBL/GenBank/DDBJ databases">
        <title>The whole genome sequence of Pseudomonas benzopyrenica MLY92.</title>
        <authorList>
            <person name="Liu Y."/>
        </authorList>
    </citation>
    <scope>NUCLEOTIDE SEQUENCE [LARGE SCALE GENOMIC DNA]</scope>
    <source>
        <strain evidence="1 2">MLY92</strain>
    </source>
</reference>
<dbReference type="EMBL" id="CP145723">
    <property type="protein sequence ID" value="WWM68817.1"/>
    <property type="molecule type" value="Genomic_DNA"/>
</dbReference>
<dbReference type="Proteomes" id="UP001372714">
    <property type="component" value="Chromosome"/>
</dbReference>
<evidence type="ECO:0000313" key="1">
    <source>
        <dbReference type="EMBL" id="WWM68817.1"/>
    </source>
</evidence>
<organism evidence="1 2">
    <name type="scientific">Pseudomonas benzopyrenica</name>
    <dbReference type="NCBI Taxonomy" id="2993566"/>
    <lineage>
        <taxon>Bacteria</taxon>
        <taxon>Pseudomonadati</taxon>
        <taxon>Pseudomonadota</taxon>
        <taxon>Gammaproteobacteria</taxon>
        <taxon>Pseudomonadales</taxon>
        <taxon>Pseudomonadaceae</taxon>
        <taxon>Pseudomonas</taxon>
    </lineage>
</organism>
<dbReference type="RefSeq" id="WP_338547169.1">
    <property type="nucleotide sequence ID" value="NZ_CP145723.1"/>
</dbReference>
<sequence>MTLHPILLDGSPALRAIVETHPLVLGGLQQLTARPRDAAHLSATLAHYLWNLPDVDDSVVINAVIDLASITGFIQTILSAAGVGEAN</sequence>
<proteinExistence type="predicted"/>
<protein>
    <submittedName>
        <fullName evidence="1">Uncharacterized protein</fullName>
    </submittedName>
</protein>
<keyword evidence="2" id="KW-1185">Reference proteome</keyword>
<name>A0ABZ2FVE5_9PSED</name>
<evidence type="ECO:0000313" key="2">
    <source>
        <dbReference type="Proteomes" id="UP001372714"/>
    </source>
</evidence>
<gene>
    <name evidence="1" type="ORF">V6W80_11270</name>
</gene>